<reference evidence="1" key="2">
    <citation type="journal article" date="2021" name="Data Brief">
        <title>Draft genome sequence data of the facultative, thermophilic, xylanolytic bacterium Paenibacillus sp. strain DA-C8.</title>
        <authorList>
            <person name="Chhe C."/>
            <person name="Uke A."/>
            <person name="Baramee S."/>
            <person name="Ungkulpasvich U."/>
            <person name="Tachaapaikoon C."/>
            <person name="Pason P."/>
            <person name="Waeonukul R."/>
            <person name="Ratanakhanokchai K."/>
            <person name="Kosugi A."/>
        </authorList>
    </citation>
    <scope>NUCLEOTIDE SEQUENCE</scope>
    <source>
        <strain evidence="1">DA-C8</strain>
    </source>
</reference>
<reference evidence="1" key="1">
    <citation type="submission" date="2020-08" db="EMBL/GenBank/DDBJ databases">
        <authorList>
            <person name="Uke A."/>
            <person name="Chhe C."/>
            <person name="Baramee S."/>
            <person name="Kosugi A."/>
        </authorList>
    </citation>
    <scope>NUCLEOTIDE SEQUENCE</scope>
    <source>
        <strain evidence="1">DA-C8</strain>
    </source>
</reference>
<protein>
    <submittedName>
        <fullName evidence="1">Uncharacterized protein</fullName>
    </submittedName>
</protein>
<accession>A0A916QC45</accession>
<gene>
    <name evidence="1" type="ORF">PRECH8_13170</name>
</gene>
<name>A0A916QC45_9BACL</name>
<dbReference type="AlphaFoldDB" id="A0A916QC45"/>
<dbReference type="EMBL" id="BMAQ01000009">
    <property type="protein sequence ID" value="GFR38021.1"/>
    <property type="molecule type" value="Genomic_DNA"/>
</dbReference>
<evidence type="ECO:0000313" key="2">
    <source>
        <dbReference type="Proteomes" id="UP000654993"/>
    </source>
</evidence>
<organism evidence="1 2">
    <name type="scientific">Insulibacter thermoxylanivorax</name>
    <dbReference type="NCBI Taxonomy" id="2749268"/>
    <lineage>
        <taxon>Bacteria</taxon>
        <taxon>Bacillati</taxon>
        <taxon>Bacillota</taxon>
        <taxon>Bacilli</taxon>
        <taxon>Bacillales</taxon>
        <taxon>Paenibacillaceae</taxon>
        <taxon>Insulibacter</taxon>
    </lineage>
</organism>
<evidence type="ECO:0000313" key="1">
    <source>
        <dbReference type="EMBL" id="GFR38021.1"/>
    </source>
</evidence>
<proteinExistence type="predicted"/>
<keyword evidence="2" id="KW-1185">Reference proteome</keyword>
<comment type="caution">
    <text evidence="1">The sequence shown here is derived from an EMBL/GenBank/DDBJ whole genome shotgun (WGS) entry which is preliminary data.</text>
</comment>
<sequence length="61" mass="6652">MDKDGGFLTRKGRPYINGKLYIMESEEVEADADSVTSAAQADDYDVGHLLVYDDDAGRAVP</sequence>
<dbReference type="Proteomes" id="UP000654993">
    <property type="component" value="Unassembled WGS sequence"/>
</dbReference>